<organism evidence="6 7">
    <name type="scientific">Etheostoma spectabile</name>
    <name type="common">orangethroat darter</name>
    <dbReference type="NCBI Taxonomy" id="54343"/>
    <lineage>
        <taxon>Eukaryota</taxon>
        <taxon>Metazoa</taxon>
        <taxon>Chordata</taxon>
        <taxon>Craniata</taxon>
        <taxon>Vertebrata</taxon>
        <taxon>Euteleostomi</taxon>
        <taxon>Actinopterygii</taxon>
        <taxon>Neopterygii</taxon>
        <taxon>Teleostei</taxon>
        <taxon>Neoteleostei</taxon>
        <taxon>Acanthomorphata</taxon>
        <taxon>Eupercaria</taxon>
        <taxon>Perciformes</taxon>
        <taxon>Percoidei</taxon>
        <taxon>Percidae</taxon>
        <taxon>Etheostomatinae</taxon>
        <taxon>Etheostoma</taxon>
    </lineage>
</organism>
<dbReference type="InterPro" id="IPR043129">
    <property type="entry name" value="ATPase_NBD"/>
</dbReference>
<dbReference type="EC" id="2.7.1.59" evidence="2"/>
<gene>
    <name evidence="6" type="ORF">FQN60_006166</name>
</gene>
<evidence type="ECO:0000313" key="7">
    <source>
        <dbReference type="Proteomes" id="UP000327493"/>
    </source>
</evidence>
<dbReference type="Proteomes" id="UP000327493">
    <property type="component" value="Chromosome 19"/>
</dbReference>
<dbReference type="GO" id="GO:0045127">
    <property type="term" value="F:N-acetylglucosamine kinase activity"/>
    <property type="evidence" value="ECO:0007669"/>
    <property type="project" value="UniProtKB-EC"/>
</dbReference>
<accession>A0A5J5CP34</accession>
<dbReference type="AlphaFoldDB" id="A0A5J5CP34"/>
<dbReference type="InterPro" id="IPR002731">
    <property type="entry name" value="ATPase_BadF"/>
</dbReference>
<dbReference type="InterPro" id="IPR039758">
    <property type="entry name" value="NAGK-like"/>
</dbReference>
<feature type="domain" description="ATPase BadF/BadG/BcrA/BcrD type" evidence="5">
    <location>
        <begin position="7"/>
        <end position="222"/>
    </location>
</feature>
<dbReference type="PANTHER" id="PTHR12862">
    <property type="entry name" value="BADF TYPE ATPASE DOMAIN-CONTAINING PROTEIN"/>
    <property type="match status" value="1"/>
</dbReference>
<dbReference type="EMBL" id="VOFY01000019">
    <property type="protein sequence ID" value="KAA8582495.1"/>
    <property type="molecule type" value="Genomic_DNA"/>
</dbReference>
<evidence type="ECO:0000256" key="4">
    <source>
        <dbReference type="ARBA" id="ARBA00031123"/>
    </source>
</evidence>
<evidence type="ECO:0000313" key="6">
    <source>
        <dbReference type="EMBL" id="KAA8582495.1"/>
    </source>
</evidence>
<sequence length="676" mass="73851">MATVFGGVEGGGTHSKVVLVAADGKILAETNGPSTNHWLVGVDKCIETINDMVQRAKVEAGLDPNTPLFSLGMSLSGGEQKDAIDKLIADMKQRFPALSQHYFITTDAIGAMATASNRGGVVLISGTGSNCKLVNPDGSQIGCGGWGHMMGDEGSAYWISHLAVKTVFDAKDNLVSPPSDITHVRKAMEDYFQVSDLMGMLPHLYRNFQKSHFAGLCKKLAEGRGHPLLSCNLGLPILCVGSVWKSWELLKPGFTEVLDKVASSDKFKARFHGYSLLILRQSSALGGASLGAQSMGTTLTMDYKANAKVFYQHTFNSIHNNIPLAPTASDIEFSFAAVVVHHDSLKTPEDILYMTVGLLPLERYVTTYSKDYKPFSECHLQLNQQKPRTEPKAAPAFINPPQTRRETWPVFNQCFYKTTNSIYGSSSCSQPPSCSFFPASLPSFGIPAHSVSNASSWIVGSSLLDSRTQDVGVARETGFLLDEEEKGQLHYSFGGKANVLEQQEAKDEPQKKTDVLYEEGVIVLSSRGGPACSEDCIRSLCREAGLQHLLHLPVASSPIITIKDTENWNIGCLTGLGSAIGLNKSTFLQPTTGQCSCSTWEAECPNCCCKMQSFSCSSTLPLAHVQPTLYYPQPSRRLPLTEYQSSYTAEWAQPKIQQRDIHHRDPPRQQILYPSF</sequence>
<keyword evidence="7" id="KW-1185">Reference proteome</keyword>
<dbReference type="PANTHER" id="PTHR12862:SF0">
    <property type="entry name" value="N-ACETYL-D-GLUCOSAMINE KINASE"/>
    <property type="match status" value="1"/>
</dbReference>
<dbReference type="Pfam" id="PF01869">
    <property type="entry name" value="BcrAD_BadFG"/>
    <property type="match status" value="1"/>
</dbReference>
<dbReference type="SUPFAM" id="SSF53067">
    <property type="entry name" value="Actin-like ATPase domain"/>
    <property type="match status" value="2"/>
</dbReference>
<comment type="caution">
    <text evidence="6">The sequence shown here is derived from an EMBL/GenBank/DDBJ whole genome shotgun (WGS) entry which is preliminary data.</text>
</comment>
<reference evidence="6 7" key="1">
    <citation type="submission" date="2019-08" db="EMBL/GenBank/DDBJ databases">
        <title>A chromosome-level genome assembly, high-density linkage maps, and genome scans reveal the genomic architecture of hybrid incompatibilities underlying speciation via character displacement in darters (Percidae: Etheostominae).</title>
        <authorList>
            <person name="Moran R.L."/>
            <person name="Catchen J.M."/>
            <person name="Fuller R.C."/>
        </authorList>
    </citation>
    <scope>NUCLEOTIDE SEQUENCE [LARGE SCALE GENOMIC DNA]</scope>
    <source>
        <strain evidence="6">EspeVRDwgs_2016</strain>
        <tissue evidence="6">Muscle</tissue>
    </source>
</reference>
<evidence type="ECO:0000256" key="1">
    <source>
        <dbReference type="ARBA" id="ARBA00006198"/>
    </source>
</evidence>
<evidence type="ECO:0000256" key="3">
    <source>
        <dbReference type="ARBA" id="ARBA00014974"/>
    </source>
</evidence>
<protein>
    <recommendedName>
        <fullName evidence="3">N-acetyl-D-glucosamine kinase</fullName>
        <ecNumber evidence="2">2.7.1.59</ecNumber>
    </recommendedName>
    <alternativeName>
        <fullName evidence="4">GlcNAc kinase</fullName>
    </alternativeName>
</protein>
<evidence type="ECO:0000256" key="2">
    <source>
        <dbReference type="ARBA" id="ARBA00012122"/>
    </source>
</evidence>
<name>A0A5J5CP34_9PERO</name>
<dbReference type="Gene3D" id="3.30.420.40">
    <property type="match status" value="2"/>
</dbReference>
<proteinExistence type="inferred from homology"/>
<dbReference type="CDD" id="cd24078">
    <property type="entry name" value="ASKHA_NBD_NAGK_meta"/>
    <property type="match status" value="1"/>
</dbReference>
<evidence type="ECO:0000259" key="5">
    <source>
        <dbReference type="Pfam" id="PF01869"/>
    </source>
</evidence>
<comment type="similarity">
    <text evidence="1">Belongs to the eukaryotic-type N-acetylglucosamine kinase family.</text>
</comment>